<dbReference type="AlphaFoldDB" id="G3Y4P8"/>
<name>G3Y4P8_ASPNA</name>
<evidence type="ECO:0000313" key="2">
    <source>
        <dbReference type="EMBL" id="EHA22425.1"/>
    </source>
</evidence>
<protein>
    <submittedName>
        <fullName evidence="2">Uncharacterized protein</fullName>
    </submittedName>
</protein>
<gene>
    <name evidence="2" type="ORF">ASPNIDRAFT_45191</name>
</gene>
<reference evidence="2 3" key="1">
    <citation type="journal article" date="2011" name="Genome Res.">
        <title>Comparative genomics of citric-acid-producing Aspergillus niger ATCC 1015 versus enzyme-producing CBS 513.88.</title>
        <authorList>
            <person name="Andersen M.R."/>
            <person name="Salazar M.P."/>
            <person name="Schaap P.J."/>
            <person name="van de Vondervoort P.J."/>
            <person name="Culley D."/>
            <person name="Thykaer J."/>
            <person name="Frisvad J.C."/>
            <person name="Nielsen K.F."/>
            <person name="Albang R."/>
            <person name="Albermann K."/>
            <person name="Berka R.M."/>
            <person name="Braus G.H."/>
            <person name="Braus-Stromeyer S.A."/>
            <person name="Corrochano L.M."/>
            <person name="Dai Z."/>
            <person name="van Dijck P.W."/>
            <person name="Hofmann G."/>
            <person name="Lasure L.L."/>
            <person name="Magnuson J.K."/>
            <person name="Menke H."/>
            <person name="Meijer M."/>
            <person name="Meijer S.L."/>
            <person name="Nielsen J.B."/>
            <person name="Nielsen M.L."/>
            <person name="van Ooyen A.J."/>
            <person name="Pel H.J."/>
            <person name="Poulsen L."/>
            <person name="Samson R.A."/>
            <person name="Stam H."/>
            <person name="Tsang A."/>
            <person name="van den Brink J.M."/>
            <person name="Atkins A."/>
            <person name="Aerts A."/>
            <person name="Shapiro H."/>
            <person name="Pangilinan J."/>
            <person name="Salamov A."/>
            <person name="Lou Y."/>
            <person name="Lindquist E."/>
            <person name="Lucas S."/>
            <person name="Grimwood J."/>
            <person name="Grigoriev I.V."/>
            <person name="Kubicek C.P."/>
            <person name="Martinez D."/>
            <person name="van Peij N.N."/>
            <person name="Roubos J.A."/>
            <person name="Nielsen J."/>
            <person name="Baker S.E."/>
        </authorList>
    </citation>
    <scope>NUCLEOTIDE SEQUENCE [LARGE SCALE GENOMIC DNA]</scope>
    <source>
        <strain evidence="3">ATCC 1015 / CBS 113.46 / FGSC A1144 / LSHB Ac4 / NCTC 3858a / NRRL 328 / USDA 3528.7</strain>
    </source>
</reference>
<dbReference type="Proteomes" id="UP000009038">
    <property type="component" value="Unassembled WGS sequence"/>
</dbReference>
<feature type="region of interest" description="Disordered" evidence="1">
    <location>
        <begin position="1"/>
        <end position="48"/>
    </location>
</feature>
<dbReference type="VEuPathDB" id="FungiDB:ASPNIDRAFT2_45191"/>
<sequence>MLGGGEDASGSTGKRRAEDGSQAKGRDETSSSSSSSNYGLPNDPPAIDRALGWLIPKVDLHARTEKVRCCLVEQQKGKEEKKPPRERKGRGKDNRREKREKKNTTQMTRKRECFALTIAVPWMGEQFVGRKGNSQRKNEEKEMEKQRSPPPQQDQIMENLEADGR</sequence>
<feature type="compositionally biased region" description="Basic and acidic residues" evidence="1">
    <location>
        <begin position="91"/>
        <end position="112"/>
    </location>
</feature>
<feature type="region of interest" description="Disordered" evidence="1">
    <location>
        <begin position="125"/>
        <end position="165"/>
    </location>
</feature>
<dbReference type="HOGENOM" id="CLU_1610367_0_0_1"/>
<feature type="compositionally biased region" description="Basic and acidic residues" evidence="1">
    <location>
        <begin position="136"/>
        <end position="147"/>
    </location>
</feature>
<evidence type="ECO:0000313" key="3">
    <source>
        <dbReference type="Proteomes" id="UP000009038"/>
    </source>
</evidence>
<comment type="caution">
    <text evidence="2">The sequence shown here is derived from an EMBL/GenBank/DDBJ whole genome shotgun (WGS) entry which is preliminary data.</text>
</comment>
<evidence type="ECO:0000256" key="1">
    <source>
        <dbReference type="SAM" id="MobiDB-lite"/>
    </source>
</evidence>
<dbReference type="EMBL" id="ACJE01000012">
    <property type="protein sequence ID" value="EHA22425.1"/>
    <property type="molecule type" value="Genomic_DNA"/>
</dbReference>
<organism evidence="2 3">
    <name type="scientific">Aspergillus niger (strain ATCC 1015 / CBS 113.46 / FGSC A1144 / LSHB Ac4 / NCTC 3858a / NRRL 328 / USDA 3528.7)</name>
    <dbReference type="NCBI Taxonomy" id="380704"/>
    <lineage>
        <taxon>Eukaryota</taxon>
        <taxon>Fungi</taxon>
        <taxon>Dikarya</taxon>
        <taxon>Ascomycota</taxon>
        <taxon>Pezizomycotina</taxon>
        <taxon>Eurotiomycetes</taxon>
        <taxon>Eurotiomycetidae</taxon>
        <taxon>Eurotiales</taxon>
        <taxon>Aspergillaceae</taxon>
        <taxon>Aspergillus</taxon>
        <taxon>Aspergillus subgen. Circumdati</taxon>
    </lineage>
</organism>
<feature type="compositionally biased region" description="Basic and acidic residues" evidence="1">
    <location>
        <begin position="15"/>
        <end position="29"/>
    </location>
</feature>
<accession>G3Y4P8</accession>
<feature type="region of interest" description="Disordered" evidence="1">
    <location>
        <begin position="69"/>
        <end position="112"/>
    </location>
</feature>
<proteinExistence type="predicted"/>